<evidence type="ECO:0000259" key="1">
    <source>
        <dbReference type="Pfam" id="PF07171"/>
    </source>
</evidence>
<feature type="domain" description="Microcystin LR degradation protein MlrC N-terminal" evidence="2">
    <location>
        <begin position="9"/>
        <end position="224"/>
    </location>
</feature>
<accession>A0A381U801</accession>
<name>A0A381U801_9ZZZZ</name>
<dbReference type="Pfam" id="PF07171">
    <property type="entry name" value="MlrC_C"/>
    <property type="match status" value="1"/>
</dbReference>
<feature type="non-terminal residue" evidence="3">
    <location>
        <position position="1"/>
    </location>
</feature>
<protein>
    <recommendedName>
        <fullName evidence="4">Microcystin LR degradation protein MlrC N-terminal domain-containing protein</fullName>
    </recommendedName>
</protein>
<dbReference type="EMBL" id="UINC01005913">
    <property type="protein sequence ID" value="SVA24342.1"/>
    <property type="molecule type" value="Genomic_DNA"/>
</dbReference>
<proteinExistence type="predicted"/>
<reference evidence="3" key="1">
    <citation type="submission" date="2018-05" db="EMBL/GenBank/DDBJ databases">
        <authorList>
            <person name="Lanie J.A."/>
            <person name="Ng W.-L."/>
            <person name="Kazmierczak K.M."/>
            <person name="Andrzejewski T.M."/>
            <person name="Davidsen T.M."/>
            <person name="Wayne K.J."/>
            <person name="Tettelin H."/>
            <person name="Glass J.I."/>
            <person name="Rusch D."/>
            <person name="Podicherti R."/>
            <person name="Tsui H.-C.T."/>
            <person name="Winkler M.E."/>
        </authorList>
    </citation>
    <scope>NUCLEOTIDE SEQUENCE</scope>
</reference>
<dbReference type="AlphaFoldDB" id="A0A381U801"/>
<gene>
    <name evidence="3" type="ORF">METZ01_LOCUS77196</name>
</gene>
<evidence type="ECO:0000313" key="3">
    <source>
        <dbReference type="EMBL" id="SVA24342.1"/>
    </source>
</evidence>
<evidence type="ECO:0008006" key="4">
    <source>
        <dbReference type="Google" id="ProtNLM"/>
    </source>
</evidence>
<feature type="domain" description="Microcystin LR degradation protein MlrC C-terminal" evidence="1">
    <location>
        <begin position="244"/>
        <end position="390"/>
    </location>
</feature>
<sequence length="422" mass="46513">GGSSRSWNSRASFEHFMEMILDDLRAQLPVDGVYLALHGAMATREIARPEAEIARRVREVVGDQVPIVGTFDLHGNEDAEFLRWADGAFVTKRFPHYDAYVQGQRAARYIRSIMRGEYRPAKASRKPPVITATVLQWTGTSPSMDIMERARRWESRVAGAFVSVLYGYPWSDVEDVGATVHVMTNDDQALADDIADDMANFIWSVREKFAHGDFPMPDEAVQRAREAIDSGAVPVVLGDHSDRPGDATWVLGALLEQGVDGFLYAALTDAPALEALEAAGAAPGDAFDREVGGYTGPQAGVPVRLTGTLRYLGPGGSYPTVAVIEIEGGSFVMITPAYMQFTEPEQLRFGPLDPDSFQVFVVKSRVHFRRGFDETGYAPSIVVFEAPGPWVGTTRLDGLDYQHAPIERLYPFGRPDAERWPQ</sequence>
<dbReference type="InterPro" id="IPR010799">
    <property type="entry name" value="MlrC_C"/>
</dbReference>
<dbReference type="InterPro" id="IPR015995">
    <property type="entry name" value="MlrC_N"/>
</dbReference>
<evidence type="ECO:0000259" key="2">
    <source>
        <dbReference type="Pfam" id="PF07364"/>
    </source>
</evidence>
<dbReference type="Pfam" id="PF07364">
    <property type="entry name" value="DUF1485"/>
    <property type="match status" value="1"/>
</dbReference>
<organism evidence="3">
    <name type="scientific">marine metagenome</name>
    <dbReference type="NCBI Taxonomy" id="408172"/>
    <lineage>
        <taxon>unclassified sequences</taxon>
        <taxon>metagenomes</taxon>
        <taxon>ecological metagenomes</taxon>
    </lineage>
</organism>